<dbReference type="GO" id="GO:0016787">
    <property type="term" value="F:hydrolase activity"/>
    <property type="evidence" value="ECO:0007669"/>
    <property type="project" value="UniProtKB-KW"/>
</dbReference>
<dbReference type="AlphaFoldDB" id="A0A846YRS0"/>
<keyword evidence="1" id="KW-0378">Hydrolase</keyword>
<dbReference type="EMBL" id="JAAXOT010000022">
    <property type="protein sequence ID" value="NKY60371.1"/>
    <property type="molecule type" value="Genomic_DNA"/>
</dbReference>
<dbReference type="Proteomes" id="UP000570678">
    <property type="component" value="Unassembled WGS sequence"/>
</dbReference>
<comment type="caution">
    <text evidence="2">The sequence shown here is derived from an EMBL/GenBank/DDBJ whole genome shotgun (WGS) entry which is preliminary data.</text>
</comment>
<gene>
    <name evidence="2" type="ORF">HGA15_30395</name>
</gene>
<dbReference type="SUPFAM" id="SSF53474">
    <property type="entry name" value="alpha/beta-Hydrolases"/>
    <property type="match status" value="1"/>
</dbReference>
<name>A0A846YRS0_9NOCA</name>
<dbReference type="InterPro" id="IPR000675">
    <property type="entry name" value="Cutinase/axe"/>
</dbReference>
<organism evidence="2 3">
    <name type="scientific">Nocardia flavorosea</name>
    <dbReference type="NCBI Taxonomy" id="53429"/>
    <lineage>
        <taxon>Bacteria</taxon>
        <taxon>Bacillati</taxon>
        <taxon>Actinomycetota</taxon>
        <taxon>Actinomycetes</taxon>
        <taxon>Mycobacteriales</taxon>
        <taxon>Nocardiaceae</taxon>
        <taxon>Nocardia</taxon>
    </lineage>
</organism>
<evidence type="ECO:0000256" key="1">
    <source>
        <dbReference type="ARBA" id="ARBA00022801"/>
    </source>
</evidence>
<accession>A0A846YRS0</accession>
<protein>
    <submittedName>
        <fullName evidence="2">PE-PPE domain-containing protein</fullName>
    </submittedName>
</protein>
<evidence type="ECO:0000313" key="2">
    <source>
        <dbReference type="EMBL" id="NKY60371.1"/>
    </source>
</evidence>
<dbReference type="Pfam" id="PF01083">
    <property type="entry name" value="Cutinase"/>
    <property type="match status" value="1"/>
</dbReference>
<dbReference type="SMART" id="SM01110">
    <property type="entry name" value="Cutinase"/>
    <property type="match status" value="1"/>
</dbReference>
<dbReference type="RefSeq" id="WP_168433963.1">
    <property type="nucleotide sequence ID" value="NZ_JAAXOT010000022.1"/>
</dbReference>
<keyword evidence="3" id="KW-1185">Reference proteome</keyword>
<proteinExistence type="predicted"/>
<dbReference type="InterPro" id="IPR029058">
    <property type="entry name" value="AB_hydrolase_fold"/>
</dbReference>
<reference evidence="2 3" key="1">
    <citation type="submission" date="2020-04" db="EMBL/GenBank/DDBJ databases">
        <title>MicrobeNet Type strains.</title>
        <authorList>
            <person name="Nicholson A.C."/>
        </authorList>
    </citation>
    <scope>NUCLEOTIDE SEQUENCE [LARGE SCALE GENOMIC DNA]</scope>
    <source>
        <strain evidence="2 3">JCM 3332</strain>
    </source>
</reference>
<evidence type="ECO:0000313" key="3">
    <source>
        <dbReference type="Proteomes" id="UP000570678"/>
    </source>
</evidence>
<dbReference type="Gene3D" id="3.40.50.1820">
    <property type="entry name" value="alpha/beta hydrolase"/>
    <property type="match status" value="1"/>
</dbReference>
<sequence length="303" mass="31833">MTAGVVWLGPLAFATPAVGAPDCRPVTIGVGGNGQRLVETAGLPNLMSRQLDREATLGRQTVSVDYKSSVWPTGPYTRDESVADGKAILRDTIADYRAACPGGHVKVIGHSLGAEIAGDEAALADEVVVYGDPRTAGGIYDALPGFLPGVSSPGRRENHPNTTSVCHEFDAACDSPNPLGDPVGFVQGVVGALSGWHSYRPGEADEYPAGEETLVQAPTPIPVLPESTPTGLPTEYPAAPIPTWEPGPLPNFYGMPPYEPTPLHEYVPDEVEQYLPAEALAYIPPPLPALVLPPLPDLGIRLP</sequence>